<dbReference type="Proteomes" id="UP000244755">
    <property type="component" value="Chromosome 1"/>
</dbReference>
<protein>
    <recommendedName>
        <fullName evidence="4">DUF1640 domain-containing protein</fullName>
    </recommendedName>
</protein>
<keyword evidence="3" id="KW-1185">Reference proteome</keyword>
<keyword evidence="1" id="KW-0472">Membrane</keyword>
<keyword evidence="1" id="KW-1133">Transmembrane helix</keyword>
<organism evidence="2 3">
    <name type="scientific">Methylobacterium currus</name>
    <dbReference type="NCBI Taxonomy" id="2051553"/>
    <lineage>
        <taxon>Bacteria</taxon>
        <taxon>Pseudomonadati</taxon>
        <taxon>Pseudomonadota</taxon>
        <taxon>Alphaproteobacteria</taxon>
        <taxon>Hyphomicrobiales</taxon>
        <taxon>Methylobacteriaceae</taxon>
        <taxon>Methylobacterium</taxon>
    </lineage>
</organism>
<gene>
    <name evidence="2" type="ORF">DA075_17470</name>
</gene>
<dbReference type="EMBL" id="CP028843">
    <property type="protein sequence ID" value="AWB22482.1"/>
    <property type="molecule type" value="Genomic_DNA"/>
</dbReference>
<evidence type="ECO:0008006" key="4">
    <source>
        <dbReference type="Google" id="ProtNLM"/>
    </source>
</evidence>
<dbReference type="AlphaFoldDB" id="A0A2R4WLQ7"/>
<evidence type="ECO:0000313" key="2">
    <source>
        <dbReference type="EMBL" id="AWB22482.1"/>
    </source>
</evidence>
<dbReference type="KEGG" id="mee:DA075_17470"/>
<sequence length="150" mass="16119">MRDLPRQGWLLLSPAAASPLRQEAHSPIFAFDILKLARDLRENAAFAPEQAEGLAAAISSAVQDNAPAKPETAAGFVSVRSEITVLRTDLKMAFAALRTDASASQTDTRNEFAAIRSEMMLLEQRMGVKLGGTLAAFASILIAAMRLLVH</sequence>
<dbReference type="Gene3D" id="1.20.58.130">
    <property type="match status" value="1"/>
</dbReference>
<reference evidence="2 3" key="1">
    <citation type="submission" date="2018-04" db="EMBL/GenBank/DDBJ databases">
        <title>Methylobacterium sp. PR1016A genome.</title>
        <authorList>
            <person name="Park W."/>
        </authorList>
    </citation>
    <scope>NUCLEOTIDE SEQUENCE [LARGE SCALE GENOMIC DNA]</scope>
    <source>
        <strain evidence="2 3">PR1016A</strain>
    </source>
</reference>
<accession>A0A2R4WLQ7</accession>
<feature type="transmembrane region" description="Helical" evidence="1">
    <location>
        <begin position="126"/>
        <end position="149"/>
    </location>
</feature>
<evidence type="ECO:0000313" key="3">
    <source>
        <dbReference type="Proteomes" id="UP000244755"/>
    </source>
</evidence>
<evidence type="ECO:0000256" key="1">
    <source>
        <dbReference type="SAM" id="Phobius"/>
    </source>
</evidence>
<dbReference type="OrthoDB" id="7996926at2"/>
<dbReference type="RefSeq" id="WP_099954293.1">
    <property type="nucleotide sequence ID" value="NZ_CP028843.1"/>
</dbReference>
<name>A0A2R4WLQ7_9HYPH</name>
<proteinExistence type="predicted"/>
<keyword evidence="1" id="KW-0812">Transmembrane</keyword>